<keyword evidence="6 9" id="KW-0418">Kinase</keyword>
<dbReference type="RefSeq" id="WP_345607579.1">
    <property type="nucleotide sequence ID" value="NZ_BAABJO010000019.1"/>
</dbReference>
<evidence type="ECO:0000256" key="3">
    <source>
        <dbReference type="ARBA" id="ARBA00012054"/>
    </source>
</evidence>
<accession>A0ABP9NQK6</accession>
<keyword evidence="4 9" id="KW-0808">Transferase</keyword>
<dbReference type="EC" id="2.7.1.12" evidence="3 9"/>
<dbReference type="InterPro" id="IPR027417">
    <property type="entry name" value="P-loop_NTPase"/>
</dbReference>
<dbReference type="Pfam" id="PF13671">
    <property type="entry name" value="AAA_33"/>
    <property type="match status" value="1"/>
</dbReference>
<organism evidence="10 11">
    <name type="scientific">Pseudonocardia adelaidensis</name>
    <dbReference type="NCBI Taxonomy" id="648754"/>
    <lineage>
        <taxon>Bacteria</taxon>
        <taxon>Bacillati</taxon>
        <taxon>Actinomycetota</taxon>
        <taxon>Actinomycetes</taxon>
        <taxon>Pseudonocardiales</taxon>
        <taxon>Pseudonocardiaceae</taxon>
        <taxon>Pseudonocardia</taxon>
    </lineage>
</organism>
<evidence type="ECO:0000256" key="5">
    <source>
        <dbReference type="ARBA" id="ARBA00022741"/>
    </source>
</evidence>
<evidence type="ECO:0000313" key="11">
    <source>
        <dbReference type="Proteomes" id="UP001500804"/>
    </source>
</evidence>
<dbReference type="InterPro" id="IPR006001">
    <property type="entry name" value="Therm_gnt_kin"/>
</dbReference>
<keyword evidence="11" id="KW-1185">Reference proteome</keyword>
<comment type="pathway">
    <text evidence="1">Carbohydrate acid metabolism.</text>
</comment>
<evidence type="ECO:0000256" key="7">
    <source>
        <dbReference type="ARBA" id="ARBA00022840"/>
    </source>
</evidence>
<protein>
    <recommendedName>
        <fullName evidence="3 9">Gluconokinase</fullName>
        <ecNumber evidence="3 9">2.7.1.12</ecNumber>
    </recommendedName>
</protein>
<evidence type="ECO:0000256" key="9">
    <source>
        <dbReference type="RuleBase" id="RU363066"/>
    </source>
</evidence>
<reference evidence="11" key="1">
    <citation type="journal article" date="2019" name="Int. J. Syst. Evol. Microbiol.">
        <title>The Global Catalogue of Microorganisms (GCM) 10K type strain sequencing project: providing services to taxonomists for standard genome sequencing and annotation.</title>
        <authorList>
            <consortium name="The Broad Institute Genomics Platform"/>
            <consortium name="The Broad Institute Genome Sequencing Center for Infectious Disease"/>
            <person name="Wu L."/>
            <person name="Ma J."/>
        </authorList>
    </citation>
    <scope>NUCLEOTIDE SEQUENCE [LARGE SCALE GENOMIC DNA]</scope>
    <source>
        <strain evidence="11">JCM 18302</strain>
    </source>
</reference>
<dbReference type="NCBIfam" id="TIGR01313">
    <property type="entry name" value="therm_gnt_kin"/>
    <property type="match status" value="1"/>
</dbReference>
<evidence type="ECO:0000256" key="1">
    <source>
        <dbReference type="ARBA" id="ARBA00004761"/>
    </source>
</evidence>
<dbReference type="SUPFAM" id="SSF52540">
    <property type="entry name" value="P-loop containing nucleoside triphosphate hydrolases"/>
    <property type="match status" value="1"/>
</dbReference>
<name>A0ABP9NQK6_9PSEU</name>
<evidence type="ECO:0000256" key="8">
    <source>
        <dbReference type="ARBA" id="ARBA00048090"/>
    </source>
</evidence>
<evidence type="ECO:0000256" key="6">
    <source>
        <dbReference type="ARBA" id="ARBA00022777"/>
    </source>
</evidence>
<dbReference type="PANTHER" id="PTHR43442">
    <property type="entry name" value="GLUCONOKINASE-RELATED"/>
    <property type="match status" value="1"/>
</dbReference>
<keyword evidence="7 9" id="KW-0067">ATP-binding</keyword>
<comment type="similarity">
    <text evidence="2 9">Belongs to the gluconokinase GntK/GntV family.</text>
</comment>
<proteinExistence type="inferred from homology"/>
<dbReference type="Gene3D" id="3.40.50.300">
    <property type="entry name" value="P-loop containing nucleotide triphosphate hydrolases"/>
    <property type="match status" value="1"/>
</dbReference>
<evidence type="ECO:0000313" key="10">
    <source>
        <dbReference type="EMBL" id="GAA5128776.1"/>
    </source>
</evidence>
<sequence length="190" mass="20460">MTDTSTTNTTTTHTVVVMGVSGVGKSSVAAEIVGRTGWSFVEGDDLHPEANRAKMAAGTPLDDADRWPWLRRIAAWIGEQEAAGRDAVVTCSALKRSYRDVLRDGHPSVRFVHLLATRELLQRRVDNRRDHFMPPSLLGSQLATLEPLEADEPGFGVDTDAAAAAIADDVLAHLIGDRTSPDAPSGRQAH</sequence>
<comment type="catalytic activity">
    <reaction evidence="8 9">
        <text>D-gluconate + ATP = 6-phospho-D-gluconate + ADP + H(+)</text>
        <dbReference type="Rhea" id="RHEA:19433"/>
        <dbReference type="ChEBI" id="CHEBI:15378"/>
        <dbReference type="ChEBI" id="CHEBI:18391"/>
        <dbReference type="ChEBI" id="CHEBI:30616"/>
        <dbReference type="ChEBI" id="CHEBI:58759"/>
        <dbReference type="ChEBI" id="CHEBI:456216"/>
        <dbReference type="EC" id="2.7.1.12"/>
    </reaction>
</comment>
<dbReference type="CDD" id="cd02021">
    <property type="entry name" value="GntK"/>
    <property type="match status" value="1"/>
</dbReference>
<evidence type="ECO:0000256" key="2">
    <source>
        <dbReference type="ARBA" id="ARBA00008420"/>
    </source>
</evidence>
<evidence type="ECO:0000256" key="4">
    <source>
        <dbReference type="ARBA" id="ARBA00022679"/>
    </source>
</evidence>
<keyword evidence="5 9" id="KW-0547">Nucleotide-binding</keyword>
<comment type="caution">
    <text evidence="10">The sequence shown here is derived from an EMBL/GenBank/DDBJ whole genome shotgun (WGS) entry which is preliminary data.</text>
</comment>
<dbReference type="Proteomes" id="UP001500804">
    <property type="component" value="Unassembled WGS sequence"/>
</dbReference>
<dbReference type="PANTHER" id="PTHR43442:SF3">
    <property type="entry name" value="GLUCONOKINASE-RELATED"/>
    <property type="match status" value="1"/>
</dbReference>
<dbReference type="EMBL" id="BAABJO010000019">
    <property type="protein sequence ID" value="GAA5128776.1"/>
    <property type="molecule type" value="Genomic_DNA"/>
</dbReference>
<gene>
    <name evidence="10" type="ORF">GCM10023320_48290</name>
</gene>